<dbReference type="PANTHER" id="PTHR34203:SF13">
    <property type="entry name" value="EXPRESSED PROTEIN"/>
    <property type="match status" value="1"/>
</dbReference>
<evidence type="ECO:0000313" key="3">
    <source>
        <dbReference type="EMBL" id="KAL3790599.1"/>
    </source>
</evidence>
<name>A0ABD3PRA9_9STRA</name>
<feature type="region of interest" description="Disordered" evidence="1">
    <location>
        <begin position="376"/>
        <end position="406"/>
    </location>
</feature>
<feature type="domain" description="Methyltransferase FkbM" evidence="2">
    <location>
        <begin position="1013"/>
        <end position="1207"/>
    </location>
</feature>
<dbReference type="Gene3D" id="3.40.50.150">
    <property type="entry name" value="Vaccinia Virus protein VP39"/>
    <property type="match status" value="1"/>
</dbReference>
<sequence length="1239" mass="139007">MLIPFPILVLGSVIGKTSSFRPGALLQNHHANSFLTFAARRLSIHRPTRISPYGTHQRVSRRPSPSLWATVASQESYGTSQPTGVNNCQICKRSFHSRNALFRHLRGEDATDYDCHLEARKMGMKGSLSSLDKDMSLTAVLRYGYLVHNHADSPSKHNETSTDIRNNVGYNEIVANTIHEAFLNLTASFFEEEKTNSVTLSTSALTYSTAAKLRQPSLRQDDQVMAAASEVLSFNYRLCIPHSIGNAMGLAKKWKDYASNDQLLQDIQSFLDARTVNDPIQIQLHAMDAMLPRSFKFYAERGCSQRSYRYLLPLRWINFEHTSSVDETNHLIEWLRGVTSTSLSERKHQPRGAAASTSAPRCIMKLKQALKAAESRTVPNRRTRRQQAALNSIRDTDDDERDNGIDIDQSSDVLMTNTGPIRLSPGENQEIWTVVEKGTKVLSSNTQIALFTRKTPHTCWSNFCHPDLRGMAASPSHDATWRTIDKANIVGFFSPTQTKILLSENAQFDDLHDIHVILEFRGDGFLLGQIPRLISTLVAMANDWLPIIFFDVATRPDVYITAPPMAPFLDAMMYYHSPRYHFHELVAKSSDSSSETDNIDRKMFDYCISGSSKEYEWEKELRTLLLHSSSIDPKSELQWLSDLRDKISPSIREDMDTVSKNMVEFTLSQTENINKANNLPVMLTDSPAGAYSGTLELLRGIVSNQRWPATSSARSRVIMSSPSAVSTDKILATKKGSVVTAFPGNADSSGSFTVINMNIWNEDSGIPLPAANKLFPELARSVFELEKEIIEKQVPIPMAKGMSRDGQSFFRRLPSTHCAVNRVSWNWDVLLLFGMLSALLTHSHFFFICNEKNAQFTPHVDSGRGFGQNVSMIVGLGNYTGGEIIVEGVSYPIRYHALEFDGWKQLHWTSPFVGERYSLVWFTPEQTPEQRQSHAQLSDASGKEDIFASQLAQVHSAKTPFFPPLNYRPNSTDALVIGEILDSEKGCAYTMECNKAPNMPDGFSLKGHSTVLDIGAHIGVFSRYAIGEGCSHIIAFEPEASNFDLLSRNLRPENSIDCNCTIKLHSSAVAAGHDNRILIRARDQNDGKQNTWRHSLSEYSQYVDRTTKLPSDSQKGMLDRVEVRSVPFFSQPNESGDHSDGALVPGVTFVKLDCEGAEIEILLSPDASKHSSWLDVTHLVVEWSFTKERRVDIFHRMLANLETAGFEVYYEGMGSWWDTDSHVMWPYPDDILVFAIMSK</sequence>
<dbReference type="Proteomes" id="UP001516023">
    <property type="component" value="Unassembled WGS sequence"/>
</dbReference>
<reference evidence="3 4" key="1">
    <citation type="journal article" date="2020" name="G3 (Bethesda)">
        <title>Improved Reference Genome for Cyclotella cryptica CCMP332, a Model for Cell Wall Morphogenesis, Salinity Adaptation, and Lipid Production in Diatoms (Bacillariophyta).</title>
        <authorList>
            <person name="Roberts W.R."/>
            <person name="Downey K.M."/>
            <person name="Ruck E.C."/>
            <person name="Traller J.C."/>
            <person name="Alverson A.J."/>
        </authorList>
    </citation>
    <scope>NUCLEOTIDE SEQUENCE [LARGE SCALE GENOMIC DNA]</scope>
    <source>
        <strain evidence="3 4">CCMP332</strain>
    </source>
</reference>
<dbReference type="Pfam" id="PF05050">
    <property type="entry name" value="Methyltransf_21"/>
    <property type="match status" value="1"/>
</dbReference>
<dbReference type="InterPro" id="IPR006342">
    <property type="entry name" value="FkbM_mtfrase"/>
</dbReference>
<evidence type="ECO:0000313" key="4">
    <source>
        <dbReference type="Proteomes" id="UP001516023"/>
    </source>
</evidence>
<organism evidence="3 4">
    <name type="scientific">Cyclotella cryptica</name>
    <dbReference type="NCBI Taxonomy" id="29204"/>
    <lineage>
        <taxon>Eukaryota</taxon>
        <taxon>Sar</taxon>
        <taxon>Stramenopiles</taxon>
        <taxon>Ochrophyta</taxon>
        <taxon>Bacillariophyta</taxon>
        <taxon>Coscinodiscophyceae</taxon>
        <taxon>Thalassiosirophycidae</taxon>
        <taxon>Stephanodiscales</taxon>
        <taxon>Stephanodiscaceae</taxon>
        <taxon>Cyclotella</taxon>
    </lineage>
</organism>
<dbReference type="InterPro" id="IPR029063">
    <property type="entry name" value="SAM-dependent_MTases_sf"/>
</dbReference>
<keyword evidence="4" id="KW-1185">Reference proteome</keyword>
<dbReference type="PANTHER" id="PTHR34203">
    <property type="entry name" value="METHYLTRANSFERASE, FKBM FAMILY PROTEIN"/>
    <property type="match status" value="1"/>
</dbReference>
<accession>A0ABD3PRA9</accession>
<evidence type="ECO:0000256" key="1">
    <source>
        <dbReference type="SAM" id="MobiDB-lite"/>
    </source>
</evidence>
<protein>
    <recommendedName>
        <fullName evidence="2">Methyltransferase FkbM domain-containing protein</fullName>
    </recommendedName>
</protein>
<dbReference type="InterPro" id="IPR052514">
    <property type="entry name" value="SAM-dependent_MTase"/>
</dbReference>
<proteinExistence type="predicted"/>
<dbReference type="NCBIfam" id="TIGR01444">
    <property type="entry name" value="fkbM_fam"/>
    <property type="match status" value="1"/>
</dbReference>
<dbReference type="EMBL" id="JABMIG020000125">
    <property type="protein sequence ID" value="KAL3790599.1"/>
    <property type="molecule type" value="Genomic_DNA"/>
</dbReference>
<evidence type="ECO:0000259" key="2">
    <source>
        <dbReference type="Pfam" id="PF05050"/>
    </source>
</evidence>
<dbReference type="SUPFAM" id="SSF53335">
    <property type="entry name" value="S-adenosyl-L-methionine-dependent methyltransferases"/>
    <property type="match status" value="1"/>
</dbReference>
<gene>
    <name evidence="3" type="ORF">HJC23_008805</name>
</gene>
<dbReference type="AlphaFoldDB" id="A0ABD3PRA9"/>
<comment type="caution">
    <text evidence="3">The sequence shown here is derived from an EMBL/GenBank/DDBJ whole genome shotgun (WGS) entry which is preliminary data.</text>
</comment>